<dbReference type="OrthoDB" id="9788517at2"/>
<keyword evidence="3" id="KW-0378">Hydrolase</keyword>
<dbReference type="GO" id="GO:0005737">
    <property type="term" value="C:cytoplasm"/>
    <property type="evidence" value="ECO:0007669"/>
    <property type="project" value="TreeGrafter"/>
</dbReference>
<evidence type="ECO:0000256" key="2">
    <source>
        <dbReference type="ARBA" id="ARBA00022723"/>
    </source>
</evidence>
<keyword evidence="2" id="KW-0479">Metal-binding</keyword>
<dbReference type="RefSeq" id="WP_084060197.1">
    <property type="nucleotide sequence ID" value="NZ_FWXO01000001.1"/>
</dbReference>
<organism evidence="7 8">
    <name type="scientific">Cellulophaga tyrosinoxydans</name>
    <dbReference type="NCBI Taxonomy" id="504486"/>
    <lineage>
        <taxon>Bacteria</taxon>
        <taxon>Pseudomonadati</taxon>
        <taxon>Bacteroidota</taxon>
        <taxon>Flavobacteriia</taxon>
        <taxon>Flavobacteriales</taxon>
        <taxon>Flavobacteriaceae</taxon>
        <taxon>Cellulophaga</taxon>
    </lineage>
</organism>
<evidence type="ECO:0000256" key="1">
    <source>
        <dbReference type="ARBA" id="ARBA00006576"/>
    </source>
</evidence>
<evidence type="ECO:0000313" key="7">
    <source>
        <dbReference type="EMBL" id="SMC39782.1"/>
    </source>
</evidence>
<feature type="region of interest" description="Disordered" evidence="5">
    <location>
        <begin position="1"/>
        <end position="22"/>
    </location>
</feature>
<dbReference type="PANTHER" id="PTHR11086:SF18">
    <property type="entry name" value="DEOXYCYTIDYLATE DEAMINASE"/>
    <property type="match status" value="1"/>
</dbReference>
<keyword evidence="4" id="KW-0862">Zinc</keyword>
<keyword evidence="8" id="KW-1185">Reference proteome</keyword>
<dbReference type="AlphaFoldDB" id="A0A1W1YUK8"/>
<dbReference type="Gene3D" id="3.40.140.10">
    <property type="entry name" value="Cytidine Deaminase, domain 2"/>
    <property type="match status" value="1"/>
</dbReference>
<reference evidence="7 8" key="1">
    <citation type="submission" date="2017-04" db="EMBL/GenBank/DDBJ databases">
        <authorList>
            <person name="Afonso C.L."/>
            <person name="Miller P.J."/>
            <person name="Scott M.A."/>
            <person name="Spackman E."/>
            <person name="Goraichik I."/>
            <person name="Dimitrov K.M."/>
            <person name="Suarez D.L."/>
            <person name="Swayne D.E."/>
        </authorList>
    </citation>
    <scope>NUCLEOTIDE SEQUENCE [LARGE SCALE GENOMIC DNA]</scope>
    <source>
        <strain evidence="7 8">DSM 21164</strain>
    </source>
</reference>
<sequence length="532" mass="60940">MEALKLNTEKNNQQFKSSNKSTSERVKETYTEGLVFGICSQIGSQKNIVINELTKTLEEFGYEVVLIKLSKTITSYIESPKKQSGKTKKYLEYIQKIETGNSIRGKYGSDFLANVAISIIADQKKKHFSVNDEKDFSKIKSQRICYIVDSIKHTEELKTFRDVYKDIFYLISIYTPREERLKHLSIPNLSQEEANELINKDQFEDDENGQQVRDVFIDSDFFVRIDKSTTDRVKKNIQRYINLIFEYGVETPTMEERAMYEAKSASVNSACLSRQVGASIISNDGQLLSTGWNDVPKFGGNLYTSDDKNDNRCFLKGICFNDSNKKEIKEFITNEFSKNLNLEEILPKKNSIKEEEYLEVNKKISNFLEEILETSSIKSLIEFSRSVHAEMHAIINAGNLNGDKIKGGTLFCTTYPCHNCARHIVASGIKKVYYIEPYVKSKAPILHEDSITDNEEVSDKVQLLFFDGVSPRRYLNFFNKDRPRKKSGVSLGGKLNKKDLYPTNSISLQALFYLETQAAHRISDKQNNENAI</sequence>
<dbReference type="NCBIfam" id="NF041025">
    <property type="entry name" value="antiphage_deaminase"/>
    <property type="match status" value="1"/>
</dbReference>
<proteinExistence type="inferred from homology"/>
<feature type="domain" description="CMP/dCMP-type deaminase" evidence="6">
    <location>
        <begin position="252"/>
        <end position="453"/>
    </location>
</feature>
<dbReference type="PANTHER" id="PTHR11086">
    <property type="entry name" value="DEOXYCYTIDYLATE DEAMINASE-RELATED"/>
    <property type="match status" value="1"/>
</dbReference>
<dbReference type="InterPro" id="IPR027417">
    <property type="entry name" value="P-loop_NTPase"/>
</dbReference>
<feature type="compositionally biased region" description="Polar residues" evidence="5">
    <location>
        <begin position="9"/>
        <end position="21"/>
    </location>
</feature>
<dbReference type="GO" id="GO:0004132">
    <property type="term" value="F:dCMP deaminase activity"/>
    <property type="evidence" value="ECO:0007669"/>
    <property type="project" value="TreeGrafter"/>
</dbReference>
<dbReference type="InterPro" id="IPR002125">
    <property type="entry name" value="CMP_dCMP_dom"/>
</dbReference>
<dbReference type="SUPFAM" id="SSF53927">
    <property type="entry name" value="Cytidine deaminase-like"/>
    <property type="match status" value="1"/>
</dbReference>
<evidence type="ECO:0000313" key="8">
    <source>
        <dbReference type="Proteomes" id="UP000192360"/>
    </source>
</evidence>
<gene>
    <name evidence="7" type="ORF">SAMN05660703_0907</name>
</gene>
<comment type="similarity">
    <text evidence="1">Belongs to the cytidine and deoxycytidylate deaminase family.</text>
</comment>
<dbReference type="GO" id="GO:0008270">
    <property type="term" value="F:zinc ion binding"/>
    <property type="evidence" value="ECO:0007669"/>
    <property type="project" value="InterPro"/>
</dbReference>
<dbReference type="InterPro" id="IPR016192">
    <property type="entry name" value="APOBEC/CMP_deaminase_Zn-bd"/>
</dbReference>
<dbReference type="PROSITE" id="PS51747">
    <property type="entry name" value="CYT_DCMP_DEAMINASES_2"/>
    <property type="match status" value="1"/>
</dbReference>
<evidence type="ECO:0000256" key="4">
    <source>
        <dbReference type="ARBA" id="ARBA00022833"/>
    </source>
</evidence>
<accession>A0A1W1YUK8</accession>
<evidence type="ECO:0000259" key="6">
    <source>
        <dbReference type="PROSITE" id="PS51747"/>
    </source>
</evidence>
<evidence type="ECO:0000256" key="3">
    <source>
        <dbReference type="ARBA" id="ARBA00022801"/>
    </source>
</evidence>
<dbReference type="InterPro" id="IPR015517">
    <property type="entry name" value="dCMP_deaminase-rel"/>
</dbReference>
<dbReference type="EMBL" id="FWXO01000001">
    <property type="protein sequence ID" value="SMC39782.1"/>
    <property type="molecule type" value="Genomic_DNA"/>
</dbReference>
<name>A0A1W1YUK8_9FLAO</name>
<evidence type="ECO:0000256" key="5">
    <source>
        <dbReference type="SAM" id="MobiDB-lite"/>
    </source>
</evidence>
<dbReference type="Gene3D" id="3.40.50.300">
    <property type="entry name" value="P-loop containing nucleotide triphosphate hydrolases"/>
    <property type="match status" value="1"/>
</dbReference>
<dbReference type="STRING" id="504486.SAMN05660703_0907"/>
<dbReference type="Proteomes" id="UP000192360">
    <property type="component" value="Unassembled WGS sequence"/>
</dbReference>
<dbReference type="Pfam" id="PF00383">
    <property type="entry name" value="dCMP_cyt_deam_1"/>
    <property type="match status" value="1"/>
</dbReference>
<dbReference type="InterPro" id="IPR016193">
    <property type="entry name" value="Cytidine_deaminase-like"/>
</dbReference>
<protein>
    <submittedName>
        <fullName evidence="7">Cytidine and deoxycytidylate deaminase zinc-binding region</fullName>
    </submittedName>
</protein>
<dbReference type="PROSITE" id="PS00903">
    <property type="entry name" value="CYT_DCMP_DEAMINASES_1"/>
    <property type="match status" value="1"/>
</dbReference>